<dbReference type="InterPro" id="IPR050954">
    <property type="entry name" value="ET_IronSulfur_Cluster-Binding"/>
</dbReference>
<dbReference type="Pfam" id="PF13247">
    <property type="entry name" value="Fer4_11"/>
    <property type="match status" value="1"/>
</dbReference>
<dbReference type="PROSITE" id="PS51379">
    <property type="entry name" value="4FE4S_FER_2"/>
    <property type="match status" value="2"/>
</dbReference>
<feature type="domain" description="4Fe-4S ferredoxin-type" evidence="6">
    <location>
        <begin position="82"/>
        <end position="111"/>
    </location>
</feature>
<dbReference type="KEGG" id="halz:E5139_10930"/>
<dbReference type="Gene3D" id="3.30.70.20">
    <property type="match status" value="2"/>
</dbReference>
<organism evidence="7 8">
    <name type="scientific">Halomicrobium mukohataei</name>
    <dbReference type="NCBI Taxonomy" id="57705"/>
    <lineage>
        <taxon>Archaea</taxon>
        <taxon>Methanobacteriati</taxon>
        <taxon>Methanobacteriota</taxon>
        <taxon>Stenosarchaea group</taxon>
        <taxon>Halobacteria</taxon>
        <taxon>Halobacteriales</taxon>
        <taxon>Haloarculaceae</taxon>
        <taxon>Halomicrobium</taxon>
    </lineage>
</organism>
<keyword evidence="2" id="KW-0479">Metal-binding</keyword>
<feature type="compositionally biased region" description="Polar residues" evidence="5">
    <location>
        <begin position="279"/>
        <end position="291"/>
    </location>
</feature>
<feature type="region of interest" description="Disordered" evidence="5">
    <location>
        <begin position="212"/>
        <end position="291"/>
    </location>
</feature>
<dbReference type="SUPFAM" id="SSF54862">
    <property type="entry name" value="4Fe-4S ferredoxins"/>
    <property type="match status" value="1"/>
</dbReference>
<evidence type="ECO:0000256" key="4">
    <source>
        <dbReference type="ARBA" id="ARBA00023014"/>
    </source>
</evidence>
<dbReference type="Proteomes" id="UP000297053">
    <property type="component" value="Chromosome"/>
</dbReference>
<feature type="region of interest" description="Disordered" evidence="5">
    <location>
        <begin position="119"/>
        <end position="175"/>
    </location>
</feature>
<accession>A0A4D6KJ44</accession>
<dbReference type="InterPro" id="IPR017896">
    <property type="entry name" value="4Fe4S_Fe-S-bd"/>
</dbReference>
<gene>
    <name evidence="7" type="ORF">E5139_10930</name>
</gene>
<keyword evidence="4" id="KW-0411">Iron-sulfur</keyword>
<evidence type="ECO:0000313" key="7">
    <source>
        <dbReference type="EMBL" id="QCD66131.1"/>
    </source>
</evidence>
<dbReference type="RefSeq" id="WP_015762521.1">
    <property type="nucleotide sequence ID" value="NZ_CP039375.1"/>
</dbReference>
<dbReference type="GeneID" id="42179456"/>
<dbReference type="InterPro" id="IPR017900">
    <property type="entry name" value="4Fe4S_Fe_S_CS"/>
</dbReference>
<dbReference type="EMBL" id="CP039375">
    <property type="protein sequence ID" value="QCD66131.1"/>
    <property type="molecule type" value="Genomic_DNA"/>
</dbReference>
<dbReference type="GO" id="GO:0016491">
    <property type="term" value="F:oxidoreductase activity"/>
    <property type="evidence" value="ECO:0007669"/>
    <property type="project" value="UniProtKB-ARBA"/>
</dbReference>
<dbReference type="PANTHER" id="PTHR43177:SF3">
    <property type="entry name" value="PROTEIN NRFC HOMOLOG"/>
    <property type="match status" value="1"/>
</dbReference>
<dbReference type="AlphaFoldDB" id="A0A4D6KJ44"/>
<dbReference type="GO" id="GO:0046872">
    <property type="term" value="F:metal ion binding"/>
    <property type="evidence" value="ECO:0007669"/>
    <property type="project" value="UniProtKB-KW"/>
</dbReference>
<dbReference type="PANTHER" id="PTHR43177">
    <property type="entry name" value="PROTEIN NRFC"/>
    <property type="match status" value="1"/>
</dbReference>
<name>A0A4D6KJ44_9EURY</name>
<evidence type="ECO:0000313" key="8">
    <source>
        <dbReference type="Proteomes" id="UP000297053"/>
    </source>
</evidence>
<evidence type="ECO:0000256" key="2">
    <source>
        <dbReference type="ARBA" id="ARBA00022723"/>
    </source>
</evidence>
<evidence type="ECO:0000256" key="1">
    <source>
        <dbReference type="ARBA" id="ARBA00022485"/>
    </source>
</evidence>
<dbReference type="Pfam" id="PF12797">
    <property type="entry name" value="Fer4_2"/>
    <property type="match status" value="1"/>
</dbReference>
<dbReference type="OMA" id="PHLHFKY"/>
<protein>
    <submittedName>
        <fullName evidence="7">4Fe-4S dicluster domain-containing protein</fullName>
    </submittedName>
</protein>
<evidence type="ECO:0000256" key="5">
    <source>
        <dbReference type="SAM" id="MobiDB-lite"/>
    </source>
</evidence>
<feature type="compositionally biased region" description="Basic and acidic residues" evidence="5">
    <location>
        <begin position="255"/>
        <end position="270"/>
    </location>
</feature>
<evidence type="ECO:0000259" key="6">
    <source>
        <dbReference type="PROSITE" id="PS51379"/>
    </source>
</evidence>
<dbReference type="PROSITE" id="PS00198">
    <property type="entry name" value="4FE4S_FER_1"/>
    <property type="match status" value="1"/>
</dbReference>
<reference evidence="7 8" key="2">
    <citation type="submission" date="2019-04" db="EMBL/GenBank/DDBJ databases">
        <authorList>
            <person name="Yang S."/>
            <person name="Wei W."/>
        </authorList>
    </citation>
    <scope>NUCLEOTIDE SEQUENCE [LARGE SCALE GENOMIC DNA]</scope>
    <source>
        <strain evidence="8">ZP60</strain>
    </source>
</reference>
<feature type="compositionally biased region" description="Basic and acidic residues" evidence="5">
    <location>
        <begin position="151"/>
        <end position="162"/>
    </location>
</feature>
<dbReference type="GO" id="GO:0051539">
    <property type="term" value="F:4 iron, 4 sulfur cluster binding"/>
    <property type="evidence" value="ECO:0007669"/>
    <property type="project" value="UniProtKB-KW"/>
</dbReference>
<proteinExistence type="predicted"/>
<keyword evidence="3" id="KW-0408">Iron</keyword>
<keyword evidence="1" id="KW-0004">4Fe-4S</keyword>
<sequence length="291" mass="32402">MTQLGMAIDLERCYGCRACMEACKVENSTPRGAFWMHVFRYEEGEYPNTEQTNMPRPCQHCSEPSCASACPTSARFKREEDGIVLTDYDRCIGCRYCEIGCPYGVNYAQFQHPDEAQYGYGHSESAGDDTFGSGSLAEALGEEDPGSGKPPWHDPIHDEPVEPRGTQMSGPQPEGVMSKCTMCVHRQDNEERGEQGTTACQQTCPVDAIKFGDMEDPESEPRQHLREKSSSSTFKLLEDRGTEPNIVYIGDEPSDDARAIEDAESFKDPEEAIEVEQNPPETRSTDVEVNQ</sequence>
<feature type="domain" description="4Fe-4S ferredoxin-type" evidence="6">
    <location>
        <begin position="4"/>
        <end position="33"/>
    </location>
</feature>
<evidence type="ECO:0000256" key="3">
    <source>
        <dbReference type="ARBA" id="ARBA00023004"/>
    </source>
</evidence>
<reference evidence="7 8" key="1">
    <citation type="submission" date="2019-04" db="EMBL/GenBank/DDBJ databases">
        <title>Complete genome sequence of Arthrobacter sp. ZXY-2 associated with effective atrazine degradation and salt adaptation.</title>
        <authorList>
            <person name="Zhao X."/>
        </authorList>
    </citation>
    <scope>NUCLEOTIDE SEQUENCE [LARGE SCALE GENOMIC DNA]</scope>
    <source>
        <strain evidence="8">ZP60</strain>
    </source>
</reference>
<dbReference type="CDD" id="cd10551">
    <property type="entry name" value="PsrB"/>
    <property type="match status" value="1"/>
</dbReference>
<feature type="compositionally biased region" description="Basic and acidic residues" evidence="5">
    <location>
        <begin position="219"/>
        <end position="229"/>
    </location>
</feature>